<evidence type="ECO:0000256" key="1">
    <source>
        <dbReference type="ARBA" id="ARBA00006500"/>
    </source>
</evidence>
<proteinExistence type="inferred from homology"/>
<dbReference type="InterPro" id="IPR049427">
    <property type="entry name" value="Acyl-ACP_TE_C"/>
</dbReference>
<organism evidence="10 11">
    <name type="scientific">Pseudodesulfovibrio profundus</name>
    <dbReference type="NCBI Taxonomy" id="57320"/>
    <lineage>
        <taxon>Bacteria</taxon>
        <taxon>Pseudomonadati</taxon>
        <taxon>Thermodesulfobacteriota</taxon>
        <taxon>Desulfovibrionia</taxon>
        <taxon>Desulfovibrionales</taxon>
        <taxon>Desulfovibrionaceae</taxon>
    </lineage>
</organism>
<sequence length="250" mass="28888">MEKLTFEQQYTIRSYEPRPDGHVAITSPCNHLQDIASRHAETLGFGFHDLEATGHVWVLARLHLRMQRLPVYGESIKITTWPSANERLVALRDFILEDDNGIIGRGTTSWVVLNLETRRADKPETVLDDRFIPERERALTFPTKAITRLKDGTHSTTLTARRSDMDINRHVNNVRYVEFCLESIPQEWIESNRCMGVDVQFRAESHPGDEYTSSCSKETAEGDESTYLHSLIRTSDNKEIIRMRSWWEAV</sequence>
<dbReference type="Pfam" id="PF20791">
    <property type="entry name" value="Acyl-ACP_TE_C"/>
    <property type="match status" value="1"/>
</dbReference>
<dbReference type="AlphaFoldDB" id="A0A2C8FDA0"/>
<reference evidence="11" key="1">
    <citation type="submission" date="2017-09" db="EMBL/GenBank/DDBJ databases">
        <authorList>
            <person name="Regsiter A."/>
            <person name="William W."/>
        </authorList>
    </citation>
    <scope>NUCLEOTIDE SEQUENCE [LARGE SCALE GENOMIC DNA]</scope>
    <source>
        <strain evidence="11">500-1</strain>
    </source>
</reference>
<dbReference type="KEGG" id="pprf:DPRO_3123"/>
<dbReference type="Gene3D" id="3.10.129.10">
    <property type="entry name" value="Hotdog Thioesterase"/>
    <property type="match status" value="1"/>
</dbReference>
<feature type="domain" description="Acyl-ACP thioesterase-like C-terminal" evidence="9">
    <location>
        <begin position="154"/>
        <end position="248"/>
    </location>
</feature>
<dbReference type="CDD" id="cd00586">
    <property type="entry name" value="4HBT"/>
    <property type="match status" value="1"/>
</dbReference>
<dbReference type="OrthoDB" id="9801517at2"/>
<evidence type="ECO:0000256" key="3">
    <source>
        <dbReference type="ARBA" id="ARBA00022801"/>
    </source>
</evidence>
<dbReference type="InterPro" id="IPR002864">
    <property type="entry name" value="Acyl-ACP_thioesterase_NHD"/>
</dbReference>
<dbReference type="GO" id="GO:0016297">
    <property type="term" value="F:fatty acyl-[ACP] hydrolase activity"/>
    <property type="evidence" value="ECO:0007669"/>
    <property type="project" value="UniProtKB-EC"/>
</dbReference>
<dbReference type="EC" id="3.1.2.14" evidence="10"/>
<keyword evidence="4" id="KW-0276">Fatty acid metabolism</keyword>
<gene>
    <name evidence="10" type="primary">FATA</name>
    <name evidence="10" type="ORF">DPRO_3123</name>
</gene>
<dbReference type="Pfam" id="PF01643">
    <property type="entry name" value="Acyl-ACP_TE"/>
    <property type="match status" value="1"/>
</dbReference>
<name>A0A2C8FDA0_9BACT</name>
<dbReference type="PANTHER" id="PTHR31727:SF6">
    <property type="entry name" value="OLEOYL-ACYL CARRIER PROTEIN THIOESTERASE 1, CHLOROPLASTIC"/>
    <property type="match status" value="1"/>
</dbReference>
<evidence type="ECO:0000256" key="5">
    <source>
        <dbReference type="ARBA" id="ARBA00022946"/>
    </source>
</evidence>
<dbReference type="GO" id="GO:0000036">
    <property type="term" value="F:acyl carrier activity"/>
    <property type="evidence" value="ECO:0007669"/>
    <property type="project" value="TreeGrafter"/>
</dbReference>
<evidence type="ECO:0000256" key="2">
    <source>
        <dbReference type="ARBA" id="ARBA00022516"/>
    </source>
</evidence>
<keyword evidence="3 10" id="KW-0378">Hydrolase</keyword>
<keyword evidence="11" id="KW-1185">Reference proteome</keyword>
<dbReference type="RefSeq" id="WP_097012811.1">
    <property type="nucleotide sequence ID" value="NZ_LT907975.1"/>
</dbReference>
<evidence type="ECO:0000259" key="9">
    <source>
        <dbReference type="Pfam" id="PF20791"/>
    </source>
</evidence>
<dbReference type="PANTHER" id="PTHR31727">
    <property type="entry name" value="OLEOYL-ACYL CARRIER PROTEIN THIOESTERASE 1, CHLOROPLASTIC"/>
    <property type="match status" value="1"/>
</dbReference>
<protein>
    <submittedName>
        <fullName evidence="10">Acyl-ACP thioesterase</fullName>
        <ecNumber evidence="10">3.1.2.14</ecNumber>
    </submittedName>
</protein>
<dbReference type="EMBL" id="LT907975">
    <property type="protein sequence ID" value="SOB60035.1"/>
    <property type="molecule type" value="Genomic_DNA"/>
</dbReference>
<evidence type="ECO:0000256" key="6">
    <source>
        <dbReference type="ARBA" id="ARBA00023098"/>
    </source>
</evidence>
<dbReference type="Proteomes" id="UP000219215">
    <property type="component" value="Chromosome DPRO"/>
</dbReference>
<keyword evidence="7" id="KW-0275">Fatty acid biosynthesis</keyword>
<dbReference type="SUPFAM" id="SSF54637">
    <property type="entry name" value="Thioesterase/thiol ester dehydrase-isomerase"/>
    <property type="match status" value="2"/>
</dbReference>
<keyword evidence="6" id="KW-0443">Lipid metabolism</keyword>
<dbReference type="InterPro" id="IPR045023">
    <property type="entry name" value="FATA/B"/>
</dbReference>
<evidence type="ECO:0000259" key="8">
    <source>
        <dbReference type="Pfam" id="PF01643"/>
    </source>
</evidence>
<evidence type="ECO:0000313" key="11">
    <source>
        <dbReference type="Proteomes" id="UP000219215"/>
    </source>
</evidence>
<evidence type="ECO:0000313" key="10">
    <source>
        <dbReference type="EMBL" id="SOB60035.1"/>
    </source>
</evidence>
<keyword evidence="5" id="KW-0809">Transit peptide</keyword>
<accession>A0A2C8FDA0</accession>
<comment type="similarity">
    <text evidence="1">Belongs to the acyl-ACP thioesterase family.</text>
</comment>
<feature type="domain" description="Acyl-ACP thioesterase N-terminal hotdog" evidence="8">
    <location>
        <begin position="4"/>
        <end position="121"/>
    </location>
</feature>
<keyword evidence="2" id="KW-0444">Lipid biosynthesis</keyword>
<evidence type="ECO:0000256" key="7">
    <source>
        <dbReference type="ARBA" id="ARBA00023160"/>
    </source>
</evidence>
<evidence type="ECO:0000256" key="4">
    <source>
        <dbReference type="ARBA" id="ARBA00022832"/>
    </source>
</evidence>
<dbReference type="InterPro" id="IPR029069">
    <property type="entry name" value="HotDog_dom_sf"/>
</dbReference>